<feature type="chain" id="PRO_5038943847" description="DUF5068 domain-containing protein" evidence="2">
    <location>
        <begin position="21"/>
        <end position="392"/>
    </location>
</feature>
<protein>
    <recommendedName>
        <fullName evidence="5">DUF5068 domain-containing protein</fullName>
    </recommendedName>
</protein>
<feature type="signal peptide" evidence="2">
    <location>
        <begin position="1"/>
        <end position="20"/>
    </location>
</feature>
<dbReference type="Proteomes" id="UP000004080">
    <property type="component" value="Unassembled WGS sequence"/>
</dbReference>
<comment type="caution">
    <text evidence="3">The sequence shown here is derived from an EMBL/GenBank/DDBJ whole genome shotgun (WGS) entry which is preliminary data.</text>
</comment>
<sequence>MGRHKMLAVGILSGALLLSACNNQEVVSSKKKASAEKKESNGLLNSKLEKKSGGKAEIIYTNKEPNLVNDMEGFKTSVDEYQVARVTDASTEEADYRFKQQKKGYVVMMKLTYENTSDKTLYHNINDVGIYDKDPSYERSPDGTFQDASDSMHGDRKDNKHKFDAHEKVTGIATLALTDSEYKQMESLNAKIKLGGGAKETEDFGGKTYGDDKVANFILNEEQGKKVAEQNKFYPDKLLTDNLVTKKMVKEIKDIKETNEFKGIKTTIEGAQYTEITPTPENKRRFGSMADGKMIALTLKVKTENGTKNAIEESSSTLHIDGDRSYMLNQNMVQPKFNIVKPHGQNENLIVFIFRKDEFSIYKKFDIIMKYYDHNSKDMFQEKEAPRIKVPK</sequence>
<dbReference type="EMBL" id="AKKV01000033">
    <property type="protein sequence ID" value="EIT84434.1"/>
    <property type="molecule type" value="Genomic_DNA"/>
</dbReference>
<keyword evidence="2" id="KW-0732">Signal</keyword>
<dbReference type="Gene3D" id="2.60.40.4170">
    <property type="match status" value="1"/>
</dbReference>
<dbReference type="PATRIC" id="fig|1196324.3.peg.3156"/>
<accession>I8AG98</accession>
<evidence type="ECO:0000313" key="4">
    <source>
        <dbReference type="Proteomes" id="UP000004080"/>
    </source>
</evidence>
<evidence type="ECO:0000256" key="2">
    <source>
        <dbReference type="SAM" id="SignalP"/>
    </source>
</evidence>
<dbReference type="RefSeq" id="WP_007203154.1">
    <property type="nucleotide sequence ID" value="NZ_AKKV01000033.1"/>
</dbReference>
<evidence type="ECO:0000256" key="1">
    <source>
        <dbReference type="SAM" id="MobiDB-lite"/>
    </source>
</evidence>
<dbReference type="PROSITE" id="PS51257">
    <property type="entry name" value="PROKAR_LIPOPROTEIN"/>
    <property type="match status" value="1"/>
</dbReference>
<keyword evidence="4" id="KW-1185">Reference proteome</keyword>
<evidence type="ECO:0000313" key="3">
    <source>
        <dbReference type="EMBL" id="EIT84434.1"/>
    </source>
</evidence>
<gene>
    <name evidence="3" type="ORF">A374_15404</name>
</gene>
<feature type="compositionally biased region" description="Basic and acidic residues" evidence="1">
    <location>
        <begin position="150"/>
        <end position="161"/>
    </location>
</feature>
<dbReference type="InterPro" id="IPR031888">
    <property type="entry name" value="DUF5068"/>
</dbReference>
<proteinExistence type="predicted"/>
<dbReference type="OrthoDB" id="2138699at2"/>
<dbReference type="eggNOG" id="ENOG502ZANP">
    <property type="taxonomic scope" value="Bacteria"/>
</dbReference>
<dbReference type="Pfam" id="PF16781">
    <property type="entry name" value="DUF5068"/>
    <property type="match status" value="1"/>
</dbReference>
<feature type="region of interest" description="Disordered" evidence="1">
    <location>
        <begin position="134"/>
        <end position="161"/>
    </location>
</feature>
<reference evidence="3 4" key="1">
    <citation type="journal article" date="2012" name="J. Bacteriol.">
        <title>Genome of Bacillus macauensis ZFHKF-1, a Long-Chain-Forming Bacterium.</title>
        <authorList>
            <person name="Cai L."/>
            <person name="Zhang T."/>
        </authorList>
    </citation>
    <scope>NUCLEOTIDE SEQUENCE [LARGE SCALE GENOMIC DNA]</scope>
    <source>
        <strain evidence="3 4">ZFHKF-1</strain>
    </source>
</reference>
<name>I8AG98_9BACL</name>
<organism evidence="3 4">
    <name type="scientific">Fictibacillus macauensis ZFHKF-1</name>
    <dbReference type="NCBI Taxonomy" id="1196324"/>
    <lineage>
        <taxon>Bacteria</taxon>
        <taxon>Bacillati</taxon>
        <taxon>Bacillota</taxon>
        <taxon>Bacilli</taxon>
        <taxon>Bacillales</taxon>
        <taxon>Fictibacillaceae</taxon>
        <taxon>Fictibacillus</taxon>
    </lineage>
</organism>
<evidence type="ECO:0008006" key="5">
    <source>
        <dbReference type="Google" id="ProtNLM"/>
    </source>
</evidence>
<dbReference type="AlphaFoldDB" id="I8AG98"/>